<dbReference type="Proteomes" id="UP000023464">
    <property type="component" value="Unassembled WGS sequence"/>
</dbReference>
<dbReference type="AlphaFoldDB" id="A0A022PCD9"/>
<keyword evidence="3" id="KW-1185">Reference proteome</keyword>
<gene>
    <name evidence="2" type="ORF">BA1DRAFT_04334</name>
</gene>
<dbReference type="RefSeq" id="WP_036783439.1">
    <property type="nucleotide sequence ID" value="NZ_CAWLTM010000009.1"/>
</dbReference>
<feature type="signal peptide" evidence="1">
    <location>
        <begin position="1"/>
        <end position="24"/>
    </location>
</feature>
<accession>A0A022PCD9</accession>
<keyword evidence="1" id="KW-0732">Signal</keyword>
<organism evidence="2 3">
    <name type="scientific">Photorhabdus aegyptia</name>
    <dbReference type="NCBI Taxonomy" id="2805098"/>
    <lineage>
        <taxon>Bacteria</taxon>
        <taxon>Pseudomonadati</taxon>
        <taxon>Pseudomonadota</taxon>
        <taxon>Gammaproteobacteria</taxon>
        <taxon>Enterobacterales</taxon>
        <taxon>Morganellaceae</taxon>
        <taxon>Photorhabdus</taxon>
    </lineage>
</organism>
<proteinExistence type="predicted"/>
<dbReference type="PROSITE" id="PS51257">
    <property type="entry name" value="PROKAR_LIPOPROTEIN"/>
    <property type="match status" value="1"/>
</dbReference>
<feature type="chain" id="PRO_5001505932" evidence="1">
    <location>
        <begin position="25"/>
        <end position="151"/>
    </location>
</feature>
<reference evidence="2 3" key="1">
    <citation type="submission" date="2014-03" db="EMBL/GenBank/DDBJ databases">
        <title>Draft Genome of Photorhabdus luminescens BA1, an Egyptian Isolate.</title>
        <authorList>
            <person name="Ghazal S."/>
            <person name="Hurst S.G.IV."/>
            <person name="Morris K."/>
            <person name="Thomas K."/>
            <person name="Tisa L.S."/>
        </authorList>
    </citation>
    <scope>NUCLEOTIDE SEQUENCE [LARGE SCALE GENOMIC DNA]</scope>
    <source>
        <strain evidence="2 3">BA1</strain>
    </source>
</reference>
<protein>
    <submittedName>
        <fullName evidence="2">Uncharacterized protein</fullName>
    </submittedName>
</protein>
<name>A0A022PCD9_9GAMM</name>
<evidence type="ECO:0000313" key="3">
    <source>
        <dbReference type="Proteomes" id="UP000023464"/>
    </source>
</evidence>
<comment type="caution">
    <text evidence="2">The sequence shown here is derived from an EMBL/GenBank/DDBJ whole genome shotgun (WGS) entry which is preliminary data.</text>
</comment>
<evidence type="ECO:0000256" key="1">
    <source>
        <dbReference type="SAM" id="SignalP"/>
    </source>
</evidence>
<sequence length="151" mass="16698">MYRNLTSNIIVAGALFACVFSAGAKNSDTSRQEKISAMCMSQSILQQYAASAGLNYIDPSTLAEEVLLQTGSYSAESPVYKAQKEDAVNQGKKLMLKEKQVMNIIRYYYENRDEAMLSRGEGVSSVFQQLCIVNPKRYLPSYNALKAAGKI</sequence>
<dbReference type="EMBL" id="JFGV01000106">
    <property type="protein sequence ID" value="EYU13199.1"/>
    <property type="molecule type" value="Genomic_DNA"/>
</dbReference>
<dbReference type="PATRIC" id="fig|1393736.3.peg.4421"/>
<evidence type="ECO:0000313" key="2">
    <source>
        <dbReference type="EMBL" id="EYU13199.1"/>
    </source>
</evidence>